<feature type="domain" description="Tc1-like transposase DDE" evidence="1">
    <location>
        <begin position="20"/>
        <end position="159"/>
    </location>
</feature>
<organism evidence="2 3">
    <name type="scientific">Neosynechococcus sphagnicola sy1</name>
    <dbReference type="NCBI Taxonomy" id="1497020"/>
    <lineage>
        <taxon>Bacteria</taxon>
        <taxon>Bacillati</taxon>
        <taxon>Cyanobacteriota</taxon>
        <taxon>Cyanophyceae</taxon>
        <taxon>Neosynechococcales</taxon>
        <taxon>Neosynechococcaceae</taxon>
        <taxon>Neosynechococcus</taxon>
    </lineage>
</organism>
<proteinExistence type="predicted"/>
<dbReference type="InterPro" id="IPR036397">
    <property type="entry name" value="RNaseH_sf"/>
</dbReference>
<dbReference type="AlphaFoldDB" id="A0A098TRH8"/>
<dbReference type="Pfam" id="PF13358">
    <property type="entry name" value="DDE_3"/>
    <property type="match status" value="1"/>
</dbReference>
<dbReference type="PANTHER" id="PTHR46564">
    <property type="entry name" value="TRANSPOSASE"/>
    <property type="match status" value="1"/>
</dbReference>
<dbReference type="Gene3D" id="3.30.420.10">
    <property type="entry name" value="Ribonuclease H-like superfamily/Ribonuclease H"/>
    <property type="match status" value="1"/>
</dbReference>
<dbReference type="GO" id="GO:0003676">
    <property type="term" value="F:nucleic acid binding"/>
    <property type="evidence" value="ECO:0007669"/>
    <property type="project" value="InterPro"/>
</dbReference>
<dbReference type="InterPro" id="IPR047655">
    <property type="entry name" value="Transpos_IS630-like"/>
</dbReference>
<comment type="caution">
    <text evidence="2">The sequence shown here is derived from an EMBL/GenBank/DDBJ whole genome shotgun (WGS) entry which is preliminary data.</text>
</comment>
<dbReference type="NCBIfam" id="NF033545">
    <property type="entry name" value="transpos_IS630"/>
    <property type="match status" value="1"/>
</dbReference>
<evidence type="ECO:0000313" key="3">
    <source>
        <dbReference type="Proteomes" id="UP000030170"/>
    </source>
</evidence>
<name>A0A098TRH8_9CYAN</name>
<dbReference type="InterPro" id="IPR038717">
    <property type="entry name" value="Tc1-like_DDE_dom"/>
</dbReference>
<sequence length="190" mass="21336">MQLERFDYWQIIRAFDPKNLIFIDESGVNLCLNRLLARALKGQRARGNRPSNRGKNVSVIGALSLKGVIAQVSLLGSTDGLTFEAFIAQRLVPQLWPGACVLMDNCSIHRGAEIRALIEQAGATLIYLPRYSPDFSPIENAWTKIKQILRSIKARNYPDLALALESAFNQISLENIRNWFSHCCCCISLE</sequence>
<evidence type="ECO:0000313" key="2">
    <source>
        <dbReference type="EMBL" id="KGF73403.1"/>
    </source>
</evidence>
<dbReference type="EMBL" id="JJML01000008">
    <property type="protein sequence ID" value="KGF73403.1"/>
    <property type="molecule type" value="Genomic_DNA"/>
</dbReference>
<evidence type="ECO:0000259" key="1">
    <source>
        <dbReference type="Pfam" id="PF13358"/>
    </source>
</evidence>
<dbReference type="Proteomes" id="UP000030170">
    <property type="component" value="Unassembled WGS sequence"/>
</dbReference>
<dbReference type="PANTHER" id="PTHR46564:SF1">
    <property type="entry name" value="TRANSPOSASE"/>
    <property type="match status" value="1"/>
</dbReference>
<accession>A0A098TRH8</accession>
<reference evidence="2 3" key="1">
    <citation type="journal article" date="2014" name="Mol. Ecol.">
        <title>Evolution of Synechococcus.</title>
        <authorList>
            <person name="Dvorak P."/>
            <person name="Casamatta D."/>
            <person name="Hasler P."/>
            <person name="Poulickova A."/>
            <person name="Ondrej V."/>
            <person name="Sanges R."/>
        </authorList>
    </citation>
    <scope>NUCLEOTIDE SEQUENCE [LARGE SCALE GENOMIC DNA]</scope>
    <source>
        <strain evidence="2 3">CAUP A 1101</strain>
    </source>
</reference>
<keyword evidence="3" id="KW-1185">Reference proteome</keyword>
<gene>
    <name evidence="2" type="ORF">DO97_20190</name>
</gene>
<protein>
    <submittedName>
        <fullName evidence="2">Transposase</fullName>
    </submittedName>
</protein>